<dbReference type="RefSeq" id="WP_043083795.1">
    <property type="nucleotide sequence ID" value="NZ_CACVCI010000001.1"/>
</dbReference>
<evidence type="ECO:0000313" key="2">
    <source>
        <dbReference type="EMBL" id="EML1473521.1"/>
    </source>
</evidence>
<comment type="caution">
    <text evidence="3">The sequence shown here is derived from an EMBL/GenBank/DDBJ whole genome shotgun (WGS) entry which is preliminary data.</text>
</comment>
<dbReference type="InterPro" id="IPR025737">
    <property type="entry name" value="FApF"/>
</dbReference>
<dbReference type="EMBL" id="JAVDNV010000013">
    <property type="protein sequence ID" value="MDQ2310898.1"/>
    <property type="molecule type" value="Genomic_DNA"/>
</dbReference>
<sequence length="294" mass="32954">MKSVILPALLGCASALYATGACAVDINAGDYDAMPAGTNLAALYLQYSEANHYYQQGKKQEGYLRTEMSILRLIHYAEIGGIIVDPQILIPYGSVRNASVNGQSLGNATGFSDPIIGATFWLVNQPTAGYIGRYFGVTPLLTVPLGKYDRHRNINIGENRYKFDLQLGWVEPIYDKFSLELYQDSVFYGHNTDAGNDGHQTLKQHPTYQVQTNLRYDLNPRQKIALGYSVLMGGRQYIDNDYSDSKTSSQQLRLEYQQLFAGHFQVSTQLIHDVDVNSGYRKDSGVNLRFLYVF</sequence>
<feature type="chain" id="PRO_5015029624" evidence="1">
    <location>
        <begin position="24"/>
        <end position="294"/>
    </location>
</feature>
<dbReference type="KEGG" id="pge:LG71_16170"/>
<dbReference type="Pfam" id="PF13557">
    <property type="entry name" value="Phenol_MetA_deg"/>
    <property type="match status" value="1"/>
</dbReference>
<dbReference type="Proteomes" id="UP001236270">
    <property type="component" value="Unassembled WGS sequence"/>
</dbReference>
<name>A0A089PN55_PLUGE</name>
<dbReference type="GeneID" id="61385125"/>
<evidence type="ECO:0000256" key="1">
    <source>
        <dbReference type="SAM" id="SignalP"/>
    </source>
</evidence>
<dbReference type="Proteomes" id="UP000036196">
    <property type="component" value="Unassembled WGS sequence"/>
</dbReference>
<organism evidence="3 5">
    <name type="scientific">Pluralibacter gergoviae</name>
    <name type="common">Enterobacter gergoviae</name>
    <dbReference type="NCBI Taxonomy" id="61647"/>
    <lineage>
        <taxon>Bacteria</taxon>
        <taxon>Pseudomonadati</taxon>
        <taxon>Pseudomonadota</taxon>
        <taxon>Gammaproteobacteria</taxon>
        <taxon>Enterobacterales</taxon>
        <taxon>Enterobacteriaceae</taxon>
        <taxon>Pluralibacter</taxon>
    </lineage>
</organism>
<gene>
    <name evidence="3" type="ORF">ABW06_17620</name>
    <name evidence="2" type="ORF">QEG54_004326</name>
    <name evidence="4" type="ORF">RBJ30_17585</name>
</gene>
<keyword evidence="1" id="KW-0732">Signal</keyword>
<protein>
    <submittedName>
        <fullName evidence="2">Transporter</fullName>
    </submittedName>
</protein>
<evidence type="ECO:0000313" key="3">
    <source>
        <dbReference type="EMBL" id="KMK12203.1"/>
    </source>
</evidence>
<dbReference type="OrthoDB" id="191143at2"/>
<feature type="signal peptide" evidence="1">
    <location>
        <begin position="1"/>
        <end position="23"/>
    </location>
</feature>
<accession>A0A089PN55</accession>
<evidence type="ECO:0000313" key="5">
    <source>
        <dbReference type="Proteomes" id="UP000036196"/>
    </source>
</evidence>
<dbReference type="AlphaFoldDB" id="A0A089PN55"/>
<reference evidence="4" key="2">
    <citation type="submission" date="2023-08" db="EMBL/GenBank/DDBJ databases">
        <title>WGS of pathogenic bacterial species, Los Angeles County Public Health Laboratories.</title>
        <authorList>
            <person name="Garrigues J.M."/>
            <person name="Green N.M."/>
        </authorList>
    </citation>
    <scope>NUCLEOTIDE SEQUENCE</scope>
    <source>
        <strain evidence="4">LACPHL-BACT-2023-00068</strain>
    </source>
</reference>
<reference evidence="3 5" key="1">
    <citation type="submission" date="2015-05" db="EMBL/GenBank/DDBJ databases">
        <title>Genome sequences of Pluralibacter gergoviae.</title>
        <authorList>
            <person name="Greninger A.L."/>
            <person name="Miller S."/>
        </authorList>
    </citation>
    <scope>NUCLEOTIDE SEQUENCE [LARGE SCALE GENOMIC DNA]</scope>
    <source>
        <strain evidence="3 5">JS81F13</strain>
    </source>
</reference>
<dbReference type="EMBL" id="ABLOKC030000031">
    <property type="protein sequence ID" value="EML1473521.1"/>
    <property type="molecule type" value="Genomic_DNA"/>
</dbReference>
<dbReference type="STRING" id="61647.LG71_16170"/>
<proteinExistence type="predicted"/>
<evidence type="ECO:0000313" key="4">
    <source>
        <dbReference type="EMBL" id="MDQ2310898.1"/>
    </source>
</evidence>
<keyword evidence="5" id="KW-1185">Reference proteome</keyword>
<dbReference type="PROSITE" id="PS51257">
    <property type="entry name" value="PROKAR_LIPOPROTEIN"/>
    <property type="match status" value="1"/>
</dbReference>
<dbReference type="EMBL" id="LDZF01000020">
    <property type="protein sequence ID" value="KMK12203.1"/>
    <property type="molecule type" value="Genomic_DNA"/>
</dbReference>
<dbReference type="eggNOG" id="COG4313">
    <property type="taxonomic scope" value="Bacteria"/>
</dbReference>
<reference evidence="2" key="3">
    <citation type="submission" date="2024-02" db="EMBL/GenBank/DDBJ databases">
        <authorList>
            <consortium name="Clinical and Environmental Microbiology Branch: Whole genome sequencing antimicrobial resistance pathogens in the healthcare setting"/>
        </authorList>
    </citation>
    <scope>NUCLEOTIDE SEQUENCE</scope>
    <source>
        <strain evidence="2">2021DK-00143</strain>
    </source>
</reference>
<dbReference type="PATRIC" id="fig|61647.14.peg.1464"/>